<evidence type="ECO:0000256" key="5">
    <source>
        <dbReference type="ARBA" id="ARBA00022729"/>
    </source>
</evidence>
<dbReference type="AlphaFoldDB" id="A0A067K8R8"/>
<evidence type="ECO:0000259" key="10">
    <source>
        <dbReference type="Pfam" id="PF08263"/>
    </source>
</evidence>
<keyword evidence="5 9" id="KW-0732">Signal</keyword>
<evidence type="ECO:0000256" key="6">
    <source>
        <dbReference type="ARBA" id="ARBA00022737"/>
    </source>
</evidence>
<organism evidence="11 12">
    <name type="scientific">Jatropha curcas</name>
    <name type="common">Barbados nut</name>
    <dbReference type="NCBI Taxonomy" id="180498"/>
    <lineage>
        <taxon>Eukaryota</taxon>
        <taxon>Viridiplantae</taxon>
        <taxon>Streptophyta</taxon>
        <taxon>Embryophyta</taxon>
        <taxon>Tracheophyta</taxon>
        <taxon>Spermatophyta</taxon>
        <taxon>Magnoliopsida</taxon>
        <taxon>eudicotyledons</taxon>
        <taxon>Gunneridae</taxon>
        <taxon>Pentapetalae</taxon>
        <taxon>rosids</taxon>
        <taxon>fabids</taxon>
        <taxon>Malpighiales</taxon>
        <taxon>Euphorbiaceae</taxon>
        <taxon>Crotonoideae</taxon>
        <taxon>Jatropheae</taxon>
        <taxon>Jatropha</taxon>
    </lineage>
</organism>
<keyword evidence="3" id="KW-0134">Cell wall</keyword>
<dbReference type="Proteomes" id="UP000027138">
    <property type="component" value="Unassembled WGS sequence"/>
</dbReference>
<dbReference type="OrthoDB" id="852144at2759"/>
<keyword evidence="12" id="KW-1185">Reference proteome</keyword>
<evidence type="ECO:0000256" key="9">
    <source>
        <dbReference type="SAM" id="SignalP"/>
    </source>
</evidence>
<gene>
    <name evidence="11" type="ORF">JCGZ_14715</name>
</gene>
<dbReference type="GO" id="GO:0016020">
    <property type="term" value="C:membrane"/>
    <property type="evidence" value="ECO:0007669"/>
    <property type="project" value="UniProtKB-SubCell"/>
</dbReference>
<feature type="domain" description="Leucine-rich repeat-containing N-terminal plant-type" evidence="10">
    <location>
        <begin position="20"/>
        <end position="59"/>
    </location>
</feature>
<keyword evidence="7" id="KW-0472">Membrane</keyword>
<proteinExistence type="inferred from homology"/>
<keyword evidence="3" id="KW-0964">Secreted</keyword>
<dbReference type="InterPro" id="IPR013210">
    <property type="entry name" value="LRR_N_plant-typ"/>
</dbReference>
<dbReference type="EMBL" id="KK914581">
    <property type="protein sequence ID" value="KDP32512.1"/>
    <property type="molecule type" value="Genomic_DNA"/>
</dbReference>
<keyword evidence="6" id="KW-0677">Repeat</keyword>
<accession>A0A067K8R8</accession>
<dbReference type="SUPFAM" id="SSF52058">
    <property type="entry name" value="L domain-like"/>
    <property type="match status" value="1"/>
</dbReference>
<dbReference type="Gene3D" id="3.80.10.10">
    <property type="entry name" value="Ribonuclease Inhibitor"/>
    <property type="match status" value="2"/>
</dbReference>
<comment type="similarity">
    <text evidence="8">Belongs to the polygalacturonase-inhibiting protein family.</text>
</comment>
<keyword evidence="4" id="KW-0433">Leucine-rich repeat</keyword>
<dbReference type="InterPro" id="IPR053211">
    <property type="entry name" value="DNA_repair-toleration"/>
</dbReference>
<dbReference type="FunFam" id="3.80.10.10:FF:000400">
    <property type="entry name" value="Nuclear pore complex protein NUP107"/>
    <property type="match status" value="1"/>
</dbReference>
<reference evidence="11 12" key="1">
    <citation type="journal article" date="2014" name="PLoS ONE">
        <title>Global Analysis of Gene Expression Profiles in Physic Nut (Jatropha curcas L.) Seedlings Exposed to Salt Stress.</title>
        <authorList>
            <person name="Zhang L."/>
            <person name="Zhang C."/>
            <person name="Wu P."/>
            <person name="Chen Y."/>
            <person name="Li M."/>
            <person name="Jiang H."/>
            <person name="Wu G."/>
        </authorList>
    </citation>
    <scope>NUCLEOTIDE SEQUENCE [LARGE SCALE GENOMIC DNA]</scope>
    <source>
        <strain evidence="12">cv. GZQX0401</strain>
        <tissue evidence="11">Young leaves</tissue>
    </source>
</reference>
<evidence type="ECO:0000256" key="2">
    <source>
        <dbReference type="ARBA" id="ARBA00004370"/>
    </source>
</evidence>
<dbReference type="Pfam" id="PF00560">
    <property type="entry name" value="LRR_1"/>
    <property type="match status" value="3"/>
</dbReference>
<feature type="chain" id="PRO_5001643521" description="Leucine-rich repeat-containing N-terminal plant-type domain-containing protein" evidence="9">
    <location>
        <begin position="19"/>
        <end position="218"/>
    </location>
</feature>
<protein>
    <recommendedName>
        <fullName evidence="10">Leucine-rich repeat-containing N-terminal plant-type domain-containing protein</fullName>
    </recommendedName>
</protein>
<evidence type="ECO:0000313" key="12">
    <source>
        <dbReference type="Proteomes" id="UP000027138"/>
    </source>
</evidence>
<evidence type="ECO:0000256" key="7">
    <source>
        <dbReference type="ARBA" id="ARBA00023136"/>
    </source>
</evidence>
<comment type="subcellular location">
    <subcellularLocation>
        <location evidence="2">Membrane</location>
    </subcellularLocation>
    <subcellularLocation>
        <location evidence="1">Secreted</location>
        <location evidence="1">Cell wall</location>
    </subcellularLocation>
</comment>
<dbReference type="STRING" id="180498.A0A067K8R8"/>
<evidence type="ECO:0000313" key="11">
    <source>
        <dbReference type="EMBL" id="KDP32512.1"/>
    </source>
</evidence>
<evidence type="ECO:0000256" key="1">
    <source>
        <dbReference type="ARBA" id="ARBA00004191"/>
    </source>
</evidence>
<name>A0A067K8R8_JATCU</name>
<evidence type="ECO:0000256" key="4">
    <source>
        <dbReference type="ARBA" id="ARBA00022614"/>
    </source>
</evidence>
<feature type="signal peptide" evidence="9">
    <location>
        <begin position="1"/>
        <end position="18"/>
    </location>
</feature>
<dbReference type="PANTHER" id="PTHR48060">
    <property type="entry name" value="DNA DAMAGE-REPAIR/TOLERATION PROTEIN DRT100"/>
    <property type="match status" value="1"/>
</dbReference>
<evidence type="ECO:0000256" key="3">
    <source>
        <dbReference type="ARBA" id="ARBA00022512"/>
    </source>
</evidence>
<evidence type="ECO:0000256" key="8">
    <source>
        <dbReference type="ARBA" id="ARBA00038043"/>
    </source>
</evidence>
<dbReference type="Pfam" id="PF08263">
    <property type="entry name" value="LRRNT_2"/>
    <property type="match status" value="1"/>
</dbReference>
<sequence length="218" mass="23873">MLVIILFFYVLTFASTTAIQTQANALLKWKASLDNQSQFVLSSWSATSATPCHWFGIHCHKDKSISAIRLVDSHLNGTLQNLDIFLFPKLICFNLRNNSFHGNLPSYIGNLSKLNVFDLSINLISGIIPQGVGVLSSVSYFDLSSNLLSGSIPTSIGNLTKLSILKLHKNHFSGPIPQQLGTLTFLTFLSLSYNNFSSSIPFSIGNLTKVSGLYLGLN</sequence>
<dbReference type="InterPro" id="IPR032675">
    <property type="entry name" value="LRR_dom_sf"/>
</dbReference>
<dbReference type="PANTHER" id="PTHR48060:SF24">
    <property type="entry name" value="NON-SPECIFIC SERINE_THREONINE PROTEIN KINASE"/>
    <property type="match status" value="1"/>
</dbReference>
<dbReference type="InterPro" id="IPR001611">
    <property type="entry name" value="Leu-rich_rpt"/>
</dbReference>